<proteinExistence type="predicted"/>
<dbReference type="InterPro" id="IPR020846">
    <property type="entry name" value="MFS_dom"/>
</dbReference>
<evidence type="ECO:0000256" key="3">
    <source>
        <dbReference type="ARBA" id="ARBA00022475"/>
    </source>
</evidence>
<dbReference type="PROSITE" id="PS50850">
    <property type="entry name" value="MFS"/>
    <property type="match status" value="1"/>
</dbReference>
<feature type="compositionally biased region" description="Low complexity" evidence="7">
    <location>
        <begin position="537"/>
        <end position="553"/>
    </location>
</feature>
<feature type="transmembrane region" description="Helical" evidence="8">
    <location>
        <begin position="274"/>
        <end position="295"/>
    </location>
</feature>
<dbReference type="InterPro" id="IPR011701">
    <property type="entry name" value="MFS"/>
</dbReference>
<feature type="transmembrane region" description="Helical" evidence="8">
    <location>
        <begin position="232"/>
        <end position="254"/>
    </location>
</feature>
<feature type="transmembrane region" description="Helical" evidence="8">
    <location>
        <begin position="147"/>
        <end position="169"/>
    </location>
</feature>
<evidence type="ECO:0000256" key="6">
    <source>
        <dbReference type="ARBA" id="ARBA00023136"/>
    </source>
</evidence>
<feature type="transmembrane region" description="Helical" evidence="8">
    <location>
        <begin position="489"/>
        <end position="509"/>
    </location>
</feature>
<dbReference type="PANTHER" id="PTHR42718">
    <property type="entry name" value="MAJOR FACILITATOR SUPERFAMILY MULTIDRUG TRANSPORTER MFSC"/>
    <property type="match status" value="1"/>
</dbReference>
<keyword evidence="2" id="KW-0813">Transport</keyword>
<gene>
    <name evidence="10" type="ORF">GCM10025865_14330</name>
</gene>
<dbReference type="EMBL" id="AP027729">
    <property type="protein sequence ID" value="BDZ42134.1"/>
    <property type="molecule type" value="Genomic_DNA"/>
</dbReference>
<evidence type="ECO:0000256" key="2">
    <source>
        <dbReference type="ARBA" id="ARBA00022448"/>
    </source>
</evidence>
<keyword evidence="5 8" id="KW-1133">Transmembrane helix</keyword>
<dbReference type="PROSITE" id="PS51257">
    <property type="entry name" value="PROKAR_LIPOPROTEIN"/>
    <property type="match status" value="1"/>
</dbReference>
<feature type="transmembrane region" description="Helical" evidence="8">
    <location>
        <begin position="340"/>
        <end position="358"/>
    </location>
</feature>
<dbReference type="PANTHER" id="PTHR42718:SF46">
    <property type="entry name" value="BLR6921 PROTEIN"/>
    <property type="match status" value="1"/>
</dbReference>
<evidence type="ECO:0000256" key="8">
    <source>
        <dbReference type="SAM" id="Phobius"/>
    </source>
</evidence>
<evidence type="ECO:0000313" key="10">
    <source>
        <dbReference type="EMBL" id="BDZ42134.1"/>
    </source>
</evidence>
<dbReference type="SUPFAM" id="SSF103473">
    <property type="entry name" value="MFS general substrate transporter"/>
    <property type="match status" value="1"/>
</dbReference>
<keyword evidence="3" id="KW-1003">Cell membrane</keyword>
<evidence type="ECO:0000256" key="7">
    <source>
        <dbReference type="SAM" id="MobiDB-lite"/>
    </source>
</evidence>
<feature type="transmembrane region" description="Helical" evidence="8">
    <location>
        <begin position="315"/>
        <end position="333"/>
    </location>
</feature>
<protein>
    <recommendedName>
        <fullName evidence="9">Major facilitator superfamily (MFS) profile domain-containing protein</fullName>
    </recommendedName>
</protein>
<keyword evidence="6 8" id="KW-0472">Membrane</keyword>
<accession>A0ABM8G217</accession>
<dbReference type="Proteomes" id="UP001321475">
    <property type="component" value="Chromosome"/>
</dbReference>
<evidence type="ECO:0000313" key="11">
    <source>
        <dbReference type="Proteomes" id="UP001321475"/>
    </source>
</evidence>
<keyword evidence="11" id="KW-1185">Reference proteome</keyword>
<feature type="transmembrane region" description="Helical" evidence="8">
    <location>
        <begin position="89"/>
        <end position="108"/>
    </location>
</feature>
<evidence type="ECO:0000256" key="4">
    <source>
        <dbReference type="ARBA" id="ARBA00022692"/>
    </source>
</evidence>
<feature type="transmembrane region" description="Helical" evidence="8">
    <location>
        <begin position="175"/>
        <end position="196"/>
    </location>
</feature>
<feature type="transmembrane region" description="Helical" evidence="8">
    <location>
        <begin position="114"/>
        <end position="135"/>
    </location>
</feature>
<reference evidence="11" key="1">
    <citation type="journal article" date="2019" name="Int. J. Syst. Evol. Microbiol.">
        <title>The Global Catalogue of Microorganisms (GCM) 10K type strain sequencing project: providing services to taxonomists for standard genome sequencing and annotation.</title>
        <authorList>
            <consortium name="The Broad Institute Genomics Platform"/>
            <consortium name="The Broad Institute Genome Sequencing Center for Infectious Disease"/>
            <person name="Wu L."/>
            <person name="Ma J."/>
        </authorList>
    </citation>
    <scope>NUCLEOTIDE SEQUENCE [LARGE SCALE GENOMIC DNA]</scope>
    <source>
        <strain evidence="11">NBRC 108565</strain>
    </source>
</reference>
<evidence type="ECO:0000256" key="5">
    <source>
        <dbReference type="ARBA" id="ARBA00022989"/>
    </source>
</evidence>
<dbReference type="InterPro" id="IPR036259">
    <property type="entry name" value="MFS_trans_sf"/>
</dbReference>
<comment type="subcellular location">
    <subcellularLocation>
        <location evidence="1">Cell membrane</location>
        <topology evidence="1">Multi-pass membrane protein</topology>
    </subcellularLocation>
</comment>
<feature type="transmembrane region" description="Helical" evidence="8">
    <location>
        <begin position="60"/>
        <end position="80"/>
    </location>
</feature>
<feature type="transmembrane region" description="Helical" evidence="8">
    <location>
        <begin position="208"/>
        <end position="226"/>
    </location>
</feature>
<dbReference type="Gene3D" id="1.20.1250.20">
    <property type="entry name" value="MFS general substrate transporter like domains"/>
    <property type="match status" value="2"/>
</dbReference>
<sequence>MVATERQKPVTSSSVRTKGTTAALVALTAASCLQVVDPTANNISIVGASVDLGMSGSERAFAASVGTLALAAFILTTGALGDRLGRRKVMLVGLLVAGLGGVITAVAPSTTIFILGRAVTGLGIAASFGLSFALLREVMPGKIPKAVAFWLAGQTAAALVLGVVAGWMAGFGWRLGYLTMPIVAVIAFLMCMRGLPEAKADHVGKFDYPGLLAIAVSLVGLIYGLSNAATAGWGSASVLVPVAIGLVAMALFIWWEARVPDPAFPVKLFKDPELAGSVATGFSFNMWQAVVMIQLSMLWQYIYQYTPLQVSLGQLPLSVAMVIGATVAGRLLSKGIPASLNLIVGHVLLIGTMVMFGFSTTTSPYIFFAIPMIVGGFARMLNETTMGQYFVAKPPPALTGAMASSKTAIGQTSFALGTALSSTFLFGQYGRGIAEAFAEANVEPSQQGQFTGMIQQYISGGDMSDYDPQQVETVIAKASEVFVTSFNGTMFIIAGLLAVFAVISTLFFAKANRMRKAGLLVDGALTLDGRPEALVHDGTSSASDGSGATSTDADSPERTGDER</sequence>
<evidence type="ECO:0000256" key="1">
    <source>
        <dbReference type="ARBA" id="ARBA00004651"/>
    </source>
</evidence>
<keyword evidence="4 8" id="KW-0812">Transmembrane</keyword>
<evidence type="ECO:0000259" key="9">
    <source>
        <dbReference type="PROSITE" id="PS50850"/>
    </source>
</evidence>
<feature type="region of interest" description="Disordered" evidence="7">
    <location>
        <begin position="535"/>
        <end position="563"/>
    </location>
</feature>
<dbReference type="Pfam" id="PF07690">
    <property type="entry name" value="MFS_1"/>
    <property type="match status" value="1"/>
</dbReference>
<feature type="domain" description="Major facilitator superfamily (MFS) profile" evidence="9">
    <location>
        <begin position="23"/>
        <end position="513"/>
    </location>
</feature>
<organism evidence="10 11">
    <name type="scientific">Paraoerskovia sediminicola</name>
    <dbReference type="NCBI Taxonomy" id="1138587"/>
    <lineage>
        <taxon>Bacteria</taxon>
        <taxon>Bacillati</taxon>
        <taxon>Actinomycetota</taxon>
        <taxon>Actinomycetes</taxon>
        <taxon>Micrococcales</taxon>
        <taxon>Cellulomonadaceae</taxon>
        <taxon>Paraoerskovia</taxon>
    </lineage>
</organism>
<name>A0ABM8G217_9CELL</name>